<name>A0A5B7HAD5_PORTR</name>
<protein>
    <submittedName>
        <fullName evidence="2">Uncharacterized protein</fullName>
    </submittedName>
</protein>
<feature type="region of interest" description="Disordered" evidence="1">
    <location>
        <begin position="24"/>
        <end position="46"/>
    </location>
</feature>
<dbReference type="EMBL" id="VSRR010025251">
    <property type="protein sequence ID" value="MPC66769.1"/>
    <property type="molecule type" value="Genomic_DNA"/>
</dbReference>
<organism evidence="2 3">
    <name type="scientific">Portunus trituberculatus</name>
    <name type="common">Swimming crab</name>
    <name type="synonym">Neptunus trituberculatus</name>
    <dbReference type="NCBI Taxonomy" id="210409"/>
    <lineage>
        <taxon>Eukaryota</taxon>
        <taxon>Metazoa</taxon>
        <taxon>Ecdysozoa</taxon>
        <taxon>Arthropoda</taxon>
        <taxon>Crustacea</taxon>
        <taxon>Multicrustacea</taxon>
        <taxon>Malacostraca</taxon>
        <taxon>Eumalacostraca</taxon>
        <taxon>Eucarida</taxon>
        <taxon>Decapoda</taxon>
        <taxon>Pleocyemata</taxon>
        <taxon>Brachyura</taxon>
        <taxon>Eubrachyura</taxon>
        <taxon>Portunoidea</taxon>
        <taxon>Portunidae</taxon>
        <taxon>Portuninae</taxon>
        <taxon>Portunus</taxon>
    </lineage>
</organism>
<sequence>MKEKKNPNKFMREHGERIGQNCYQTSTRQHTRIDQEEDTVKGVRDQ</sequence>
<evidence type="ECO:0000313" key="3">
    <source>
        <dbReference type="Proteomes" id="UP000324222"/>
    </source>
</evidence>
<comment type="caution">
    <text evidence="2">The sequence shown here is derived from an EMBL/GenBank/DDBJ whole genome shotgun (WGS) entry which is preliminary data.</text>
</comment>
<evidence type="ECO:0000313" key="2">
    <source>
        <dbReference type="EMBL" id="MPC66769.1"/>
    </source>
</evidence>
<reference evidence="2 3" key="1">
    <citation type="submission" date="2019-05" db="EMBL/GenBank/DDBJ databases">
        <title>Another draft genome of Portunus trituberculatus and its Hox gene families provides insights of decapod evolution.</title>
        <authorList>
            <person name="Jeong J.-H."/>
            <person name="Song I."/>
            <person name="Kim S."/>
            <person name="Choi T."/>
            <person name="Kim D."/>
            <person name="Ryu S."/>
            <person name="Kim W."/>
        </authorList>
    </citation>
    <scope>NUCLEOTIDE SEQUENCE [LARGE SCALE GENOMIC DNA]</scope>
    <source>
        <tissue evidence="2">Muscle</tissue>
    </source>
</reference>
<dbReference type="Proteomes" id="UP000324222">
    <property type="component" value="Unassembled WGS sequence"/>
</dbReference>
<gene>
    <name evidence="2" type="ORF">E2C01_060922</name>
</gene>
<feature type="compositionally biased region" description="Basic and acidic residues" evidence="1">
    <location>
        <begin position="31"/>
        <end position="46"/>
    </location>
</feature>
<keyword evidence="3" id="KW-1185">Reference proteome</keyword>
<evidence type="ECO:0000256" key="1">
    <source>
        <dbReference type="SAM" id="MobiDB-lite"/>
    </source>
</evidence>
<proteinExistence type="predicted"/>
<accession>A0A5B7HAD5</accession>
<dbReference type="AlphaFoldDB" id="A0A5B7HAD5"/>